<dbReference type="Pfam" id="PF14223">
    <property type="entry name" value="Retrotran_gag_2"/>
    <property type="match status" value="1"/>
</dbReference>
<dbReference type="Proteomes" id="UP001291926">
    <property type="component" value="Unassembled WGS sequence"/>
</dbReference>
<keyword evidence="1" id="KW-0863">Zinc-finger</keyword>
<keyword evidence="1" id="KW-0479">Metal-binding</keyword>
<evidence type="ECO:0000313" key="4">
    <source>
        <dbReference type="Proteomes" id="UP001291926"/>
    </source>
</evidence>
<dbReference type="EMBL" id="JAYDYQ010002534">
    <property type="protein sequence ID" value="KAK4484277.1"/>
    <property type="molecule type" value="Genomic_DNA"/>
</dbReference>
<reference evidence="3 4" key="1">
    <citation type="journal article" date="2023" name="bioRxiv">
        <title>Genome report: Whole genome sequence and annotation of Penstemon davidsonii.</title>
        <authorList>
            <person name="Ostevik K.L."/>
            <person name="Alabady M."/>
            <person name="Zhang M."/>
            <person name="Rausher M.D."/>
        </authorList>
    </citation>
    <scope>NUCLEOTIDE SEQUENCE [LARGE SCALE GENOMIC DNA]</scope>
    <source>
        <strain evidence="3">DNT005</strain>
        <tissue evidence="3">Whole leaf</tissue>
    </source>
</reference>
<dbReference type="InterPro" id="IPR007527">
    <property type="entry name" value="Znf_SWIM"/>
</dbReference>
<evidence type="ECO:0000313" key="3">
    <source>
        <dbReference type="EMBL" id="KAK4484277.1"/>
    </source>
</evidence>
<proteinExistence type="predicted"/>
<protein>
    <recommendedName>
        <fullName evidence="2">SWIM-type domain-containing protein</fullName>
    </recommendedName>
</protein>
<comment type="caution">
    <text evidence="3">The sequence shown here is derived from an EMBL/GenBank/DDBJ whole genome shotgun (WGS) entry which is preliminary data.</text>
</comment>
<dbReference type="PROSITE" id="PS50966">
    <property type="entry name" value="ZF_SWIM"/>
    <property type="match status" value="1"/>
</dbReference>
<organism evidence="3 4">
    <name type="scientific">Penstemon davidsonii</name>
    <dbReference type="NCBI Taxonomy" id="160366"/>
    <lineage>
        <taxon>Eukaryota</taxon>
        <taxon>Viridiplantae</taxon>
        <taxon>Streptophyta</taxon>
        <taxon>Embryophyta</taxon>
        <taxon>Tracheophyta</taxon>
        <taxon>Spermatophyta</taxon>
        <taxon>Magnoliopsida</taxon>
        <taxon>eudicotyledons</taxon>
        <taxon>Gunneridae</taxon>
        <taxon>Pentapetalae</taxon>
        <taxon>asterids</taxon>
        <taxon>lamiids</taxon>
        <taxon>Lamiales</taxon>
        <taxon>Plantaginaceae</taxon>
        <taxon>Cheloneae</taxon>
        <taxon>Penstemon</taxon>
    </lineage>
</organism>
<feature type="domain" description="SWIM-type" evidence="2">
    <location>
        <begin position="209"/>
        <end position="245"/>
    </location>
</feature>
<name>A0ABR0D510_9LAMI</name>
<sequence length="680" mass="78237">MSYFANKAGGYRDVGFTLKDLYNHLNKQQRCEIVDGDAEAALAYLHAKCTEDEFDESWRNFVAKFDLESSDWINDTYSIRDKWATAYLRGHFFAVMSSSQRCEGMNSFLKKHVDQAIKLHEFVRSFELAMGWLRHKEAKHDTICNNTMPVMLTQLKYLDAHAANIFTRKVFFKVREEIEKVAVLSYTHIERHEFSCTYSMFEYEKSSSCNVIINFNNQEMQCSCLQLETMGWPCSHLFDVMKSENMREIPSSCIKKRWTVEVKVEASKPYHDSIPADVREVACYGSLLQKCKEMCFYASQVDEGPQELSSFIAMQTMRKKLLYMKNKNNNGESASIMNAESVRKFNLRDPQNMKTKGDHATENGSKSGPKCSICRLQGHNKSTCKNKNANTNAQNTRMSIDDECDDASFNTFFTHDYMNSASQSPLHQNFTTNADYMSSDWHNKSTRNESQIFTFNNSVNAQNVSYDGWNIDMANKNQLSEIRRVVNSAVQSFVRDQHSQLTITDQPSLLTEKCITKGPIRVTKTIKVDGQDTVVDKDEDEMTAKEIKLKNLDKVGIFIMTKALDNERFDKVKHCKTSKEMWDKVRDMSEGNDAIKEHNLSIALEKFENFKMKSGETIDQMDSRFTKVLNNVLKLAHWRFYPVTFRTGTFGATTSTSVAILVPIEAQFKIGPKFPHMRAM</sequence>
<dbReference type="PANTHER" id="PTHR47718">
    <property type="entry name" value="OS01G0519700 PROTEIN"/>
    <property type="match status" value="1"/>
</dbReference>
<keyword evidence="1" id="KW-0862">Zinc</keyword>
<evidence type="ECO:0000256" key="1">
    <source>
        <dbReference type="PROSITE-ProRule" id="PRU00325"/>
    </source>
</evidence>
<dbReference type="PANTHER" id="PTHR47718:SF15">
    <property type="entry name" value="PROTEIN FAR1-RELATED SEQUENCE 5-LIKE"/>
    <property type="match status" value="1"/>
</dbReference>
<accession>A0ABR0D510</accession>
<evidence type="ECO:0000259" key="2">
    <source>
        <dbReference type="PROSITE" id="PS50966"/>
    </source>
</evidence>
<gene>
    <name evidence="3" type="ORF">RD792_011505</name>
</gene>
<keyword evidence="4" id="KW-1185">Reference proteome</keyword>